<gene>
    <name evidence="3" type="ORF">GCM10009111_01940</name>
</gene>
<feature type="domain" description="Type III secretion system flagellar brake protein YcgR PilZN" evidence="2">
    <location>
        <begin position="24"/>
        <end position="113"/>
    </location>
</feature>
<proteinExistence type="predicted"/>
<sequence>MAEAATQIDTAKRLSQNLALLHAGSTVTIDITTPAGQKGKFRTTFIGYLPKQYILIQFPELTKLGRFSQYLNQGAGITVRGLIEGHEGVVVAFVSTIKQTLQMPSRIMVLDFPRSVMVQNLRSSVRIDTQITAKVKIDQAYWQTTILNLSVAGGQLSIVNGDKLMLTENKAIEIIIEGEDGVSNIKLQAIICNVKQQVEGLSFGVKFAEESASQVSDLLLQVITVES</sequence>
<name>A0ABN1L2N6_9GAMM</name>
<dbReference type="Pfam" id="PF12945">
    <property type="entry name" value="PilZNR"/>
    <property type="match status" value="1"/>
</dbReference>
<feature type="domain" description="PilZ" evidence="1">
    <location>
        <begin position="121"/>
        <end position="218"/>
    </location>
</feature>
<reference evidence="3 4" key="1">
    <citation type="journal article" date="2019" name="Int. J. Syst. Evol. Microbiol.">
        <title>The Global Catalogue of Microorganisms (GCM) 10K type strain sequencing project: providing services to taxonomists for standard genome sequencing and annotation.</title>
        <authorList>
            <consortium name="The Broad Institute Genomics Platform"/>
            <consortium name="The Broad Institute Genome Sequencing Center for Infectious Disease"/>
            <person name="Wu L."/>
            <person name="Ma J."/>
        </authorList>
    </citation>
    <scope>NUCLEOTIDE SEQUENCE [LARGE SCALE GENOMIC DNA]</scope>
    <source>
        <strain evidence="3 4">JCM 15608</strain>
    </source>
</reference>
<evidence type="ECO:0000259" key="2">
    <source>
        <dbReference type="Pfam" id="PF12945"/>
    </source>
</evidence>
<dbReference type="RefSeq" id="WP_215979671.1">
    <property type="nucleotide sequence ID" value="NZ_BAAAFA010000001.1"/>
</dbReference>
<organism evidence="3 4">
    <name type="scientific">Colwellia asteriadis</name>
    <dbReference type="NCBI Taxonomy" id="517723"/>
    <lineage>
        <taxon>Bacteria</taxon>
        <taxon>Pseudomonadati</taxon>
        <taxon>Pseudomonadota</taxon>
        <taxon>Gammaproteobacteria</taxon>
        <taxon>Alteromonadales</taxon>
        <taxon>Colwelliaceae</taxon>
        <taxon>Colwellia</taxon>
    </lineage>
</organism>
<keyword evidence="4" id="KW-1185">Reference proteome</keyword>
<dbReference type="Pfam" id="PF07238">
    <property type="entry name" value="PilZ"/>
    <property type="match status" value="1"/>
</dbReference>
<evidence type="ECO:0000313" key="4">
    <source>
        <dbReference type="Proteomes" id="UP001500021"/>
    </source>
</evidence>
<accession>A0ABN1L2N6</accession>
<dbReference type="EMBL" id="BAAAFA010000001">
    <property type="protein sequence ID" value="GAA0810661.1"/>
    <property type="molecule type" value="Genomic_DNA"/>
</dbReference>
<evidence type="ECO:0000259" key="1">
    <source>
        <dbReference type="Pfam" id="PF07238"/>
    </source>
</evidence>
<dbReference type="Proteomes" id="UP001500021">
    <property type="component" value="Unassembled WGS sequence"/>
</dbReference>
<protein>
    <recommendedName>
        <fullName evidence="5">Flagellar brake protein</fullName>
    </recommendedName>
</protein>
<dbReference type="InterPro" id="IPR009926">
    <property type="entry name" value="T3SS_YcgR_PilZN"/>
</dbReference>
<dbReference type="InterPro" id="IPR009875">
    <property type="entry name" value="PilZ_domain"/>
</dbReference>
<comment type="caution">
    <text evidence="3">The sequence shown here is derived from an EMBL/GenBank/DDBJ whole genome shotgun (WGS) entry which is preliminary data.</text>
</comment>
<evidence type="ECO:0008006" key="5">
    <source>
        <dbReference type="Google" id="ProtNLM"/>
    </source>
</evidence>
<evidence type="ECO:0000313" key="3">
    <source>
        <dbReference type="EMBL" id="GAA0810661.1"/>
    </source>
</evidence>